<accession>A0A0E3S6W0</accession>
<evidence type="ECO:0000259" key="2">
    <source>
        <dbReference type="Pfam" id="PF00534"/>
    </source>
</evidence>
<keyword evidence="4" id="KW-1185">Reference proteome</keyword>
<dbReference type="PANTHER" id="PTHR46401">
    <property type="entry name" value="GLYCOSYLTRANSFERASE WBBK-RELATED"/>
    <property type="match status" value="1"/>
</dbReference>
<organism evidence="3 4">
    <name type="scientific">Methanosarcina lacustris Z-7289</name>
    <dbReference type="NCBI Taxonomy" id="1434111"/>
    <lineage>
        <taxon>Archaea</taxon>
        <taxon>Methanobacteriati</taxon>
        <taxon>Methanobacteriota</taxon>
        <taxon>Stenosarchaea group</taxon>
        <taxon>Methanomicrobia</taxon>
        <taxon>Methanosarcinales</taxon>
        <taxon>Methanosarcinaceae</taxon>
        <taxon>Methanosarcina</taxon>
    </lineage>
</organism>
<feature type="domain" description="Glycosyl transferase family 1" evidence="2">
    <location>
        <begin position="186"/>
        <end position="321"/>
    </location>
</feature>
<reference evidence="3 4" key="1">
    <citation type="submission" date="2014-07" db="EMBL/GenBank/DDBJ databases">
        <title>Methanogenic archaea and the global carbon cycle.</title>
        <authorList>
            <person name="Henriksen J.R."/>
            <person name="Luke J."/>
            <person name="Reinhart S."/>
            <person name="Benedict M.N."/>
            <person name="Youngblut N.D."/>
            <person name="Metcalf M.E."/>
            <person name="Whitaker R.J."/>
            <person name="Metcalf W.W."/>
        </authorList>
    </citation>
    <scope>NUCLEOTIDE SEQUENCE [LARGE SCALE GENOMIC DNA]</scope>
    <source>
        <strain evidence="3 4">Z-7289</strain>
    </source>
</reference>
<dbReference type="KEGG" id="mls:MSLAZ_3000"/>
<dbReference type="AlphaFoldDB" id="A0A0E3S6W0"/>
<gene>
    <name evidence="3" type="ORF">MSLAZ_3000</name>
</gene>
<evidence type="ECO:0000313" key="4">
    <source>
        <dbReference type="Proteomes" id="UP000033072"/>
    </source>
</evidence>
<dbReference type="PANTHER" id="PTHR46401:SF2">
    <property type="entry name" value="GLYCOSYLTRANSFERASE WBBK-RELATED"/>
    <property type="match status" value="1"/>
</dbReference>
<name>A0A0E3S6W0_9EURY</name>
<dbReference type="CDD" id="cd03801">
    <property type="entry name" value="GT4_PimA-like"/>
    <property type="match status" value="1"/>
</dbReference>
<dbReference type="Proteomes" id="UP000033072">
    <property type="component" value="Chromosome"/>
</dbReference>
<dbReference type="Pfam" id="PF00534">
    <property type="entry name" value="Glycos_transf_1"/>
    <property type="match status" value="1"/>
</dbReference>
<dbReference type="RefSeq" id="WP_048128403.1">
    <property type="nucleotide sequence ID" value="NZ_CP009515.1"/>
</dbReference>
<dbReference type="SUPFAM" id="SSF53756">
    <property type="entry name" value="UDP-Glycosyltransferase/glycogen phosphorylase"/>
    <property type="match status" value="1"/>
</dbReference>
<dbReference type="EMBL" id="CP009515">
    <property type="protein sequence ID" value="AKB76261.1"/>
    <property type="molecule type" value="Genomic_DNA"/>
</dbReference>
<dbReference type="GeneID" id="24807875"/>
<dbReference type="GO" id="GO:0016757">
    <property type="term" value="F:glycosyltransferase activity"/>
    <property type="evidence" value="ECO:0007669"/>
    <property type="project" value="InterPro"/>
</dbReference>
<keyword evidence="1" id="KW-0808">Transferase</keyword>
<dbReference type="STRING" id="1434111.MSLAZ_3000"/>
<dbReference type="HOGENOM" id="CLU_066000_0_0_2"/>
<dbReference type="Gene3D" id="3.40.50.2000">
    <property type="entry name" value="Glycogen Phosphorylase B"/>
    <property type="match status" value="2"/>
</dbReference>
<dbReference type="PATRIC" id="fig|1434111.4.peg.3962"/>
<sequence length="344" mass="39591">MTPKKVKILFLKNIDRPFIENDLKILTKYFEVKVVHSSFKKESIRSNIQCIYNIFKGVIWADVTYSWFADYHAFFANVFLKIFRKKSIIVIGGFEVAKVPEIEYGSMLYPRSARRVKYLLNNTNKLLAVSEFNKKEILKYTDSKNICLVYNGVDYTKLNPKNKIKNLSSIKNDIVITVCGIDKYTVKRKGLETFIKSAKELPEVRFIVIGKWMDNSIDYLRSIATNNVEFTGFVSENELTEWYLKAKVYCQLSLYESFGMALAESMCFECVPVVSNNAALPEVVGNVGFLVPYGDEEATAEAIKKALKSNKGKEARERIKNTFSLDRRENELLKVIKEVIDDEL</sequence>
<evidence type="ECO:0000313" key="3">
    <source>
        <dbReference type="EMBL" id="AKB76261.1"/>
    </source>
</evidence>
<evidence type="ECO:0000256" key="1">
    <source>
        <dbReference type="ARBA" id="ARBA00022679"/>
    </source>
</evidence>
<protein>
    <recommendedName>
        <fullName evidence="2">Glycosyl transferase family 1 domain-containing protein</fullName>
    </recommendedName>
</protein>
<dbReference type="InterPro" id="IPR001296">
    <property type="entry name" value="Glyco_trans_1"/>
</dbReference>
<proteinExistence type="predicted"/>